<evidence type="ECO:0000313" key="8">
    <source>
        <dbReference type="EMBL" id="BCJ11498.1"/>
    </source>
</evidence>
<evidence type="ECO:0000313" key="9">
    <source>
        <dbReference type="Proteomes" id="UP000516106"/>
    </source>
</evidence>
<accession>A0A7G1IVP5</accession>
<feature type="domain" description="Gram-positive cocci surface proteins LPxTG" evidence="7">
    <location>
        <begin position="3797"/>
        <end position="3833"/>
    </location>
</feature>
<feature type="compositionally biased region" description="Basic and acidic residues" evidence="6">
    <location>
        <begin position="170"/>
        <end position="179"/>
    </location>
</feature>
<feature type="region of interest" description="Disordered" evidence="6">
    <location>
        <begin position="1262"/>
        <end position="1281"/>
    </location>
</feature>
<dbReference type="Pfam" id="PF07564">
    <property type="entry name" value="DUF1542"/>
    <property type="match status" value="3"/>
</dbReference>
<dbReference type="Pfam" id="PF04650">
    <property type="entry name" value="YSIRK_signal"/>
    <property type="match status" value="1"/>
</dbReference>
<keyword evidence="4" id="KW-0572">Peptidoglycan-anchor</keyword>
<keyword evidence="2" id="KW-0964">Secreted</keyword>
<feature type="compositionally biased region" description="Low complexity" evidence="6">
    <location>
        <begin position="1174"/>
        <end position="1192"/>
    </location>
</feature>
<feature type="region of interest" description="Disordered" evidence="6">
    <location>
        <begin position="3311"/>
        <end position="3335"/>
    </location>
</feature>
<evidence type="ECO:0000256" key="3">
    <source>
        <dbReference type="ARBA" id="ARBA00022729"/>
    </source>
</evidence>
<feature type="compositionally biased region" description="Low complexity" evidence="6">
    <location>
        <begin position="3775"/>
        <end position="3791"/>
    </location>
</feature>
<dbReference type="NCBIfam" id="TIGR01168">
    <property type="entry name" value="YSIRK_signal"/>
    <property type="match status" value="1"/>
</dbReference>
<sequence>MDKKSPMSRVERLHREKVTRYSIRKYSFGAASVAVAALFMFLGNGAVSANELSKQDTPDVEALAPALDAPSTPAESVPAAQPVVEEPAKPAAPEVTTPALDKKQLESYISEVKSKLSAGTYANKTEESLALLNGELASAESTLASATTQDELNVAYRNLVTTVSSKLKNKPKDSKDAPKVDTTNGQPTVGKKAENTEKKSESNSIENTGSHDSRNGKALDKDNVLRTEATDTEKPTAEIPFSNGKDVYVYGAESTGFDIKIKDNSGFIASATVKRGGNQDFTAVTGEPGKLNAQYGYTVNEFTTKTEASESNPAVIHYTGVPGGELNAEQLEKAKTTGLTLGWRFVTATDEAGNFIENKAAGAAVNTDPGSFNVIVKPQTYKYDVVNLSSDNKISVANATQLTVEELANIKNGLKVEYSKNNDDAQLESKKGTLLDNALSVVDTVTDSGENIVVTYKDGSTDTISKGKLIKSGPAPVVTGNPKARNTVLSTDEELSGTGTAGATVKVTIKNPEGTEVISEKTTQVGADGTWKLPLDKGLNSNEALLGASTAARTFYAPKNIVEVIQTANGIDSEKTDVVVSIGPSEIKPSAAAKDGKSVVAGTKEVTLTVPHDAGFAYFFYTNKETNREIQLDIKREDDGSLVMTGGNAGKATVKETVKGNFYDTVTLTLTEPVKEGVNLKVIPHNGGATKGTYLGKTSYPVTNEAPVVAPVIENQNEKTVPTETTITKADLLALVKVTDHEDDQNATLGEKGRPRIVSINGDTNVTTVDTSEAGEYNIVYKVSDSQGKESADYTYKLIVRKNEAPEVTIPYSVDGKKDVYVYANEDFDIPVKFTDDNGTVASATIKRGGNVEQPAKDAANPNVLDNEYESTVEKISTETTATEANPAVVHIKGNYSKATPGLAANKFPTDENGEFPIVTRYATATDTDGKDISNTATGSSYATDPGSFRIVLKAQTAKYDVKELDDANKTVVSNTATLTPEDLATVKENLQLEYSKKNKDKNINKDEAVTPENVKKAVDTVKQDGDNLEVTYKDGSKDTIPVDKVVKLDKQPAIDAVTNKATDQIAAINGNDNLTQAEKDKAIAKVNEDKQAALDKIDDATNKAVIDTAKEEGTVAVAKVNPVAKEAAKQAVTDALKAKNDALDAREDLTQKEKEDAKAAAKVEADKAIAKINEQPDTAPTPAEATTAQTAVDTGKTDGTDAIGKINPIGKQAALDKIDEALKAKEKEIDDRTDLTDEEKKEVKDKAKEIADTKKAEINAKKNNADTEAEAGTIQGEINTAGTEGADAITALTKDPAKKPEANQAVEGVANNKKAEIEADKALSPEAKKKLQDEVDEIKKASEEAINGAKKNADVDKAKKAGETAIAAINSARVPGNKLLAGNPTNLNPEEQEKLKKAIEAVNPGATVTVNPNGSASVILPNGKTVPLEQADLTKSADDLADPNKPGGNNINRPVDKVIVKDPANLTDAEKAKIKQAVRDVNPNAVVTMDDNGTVTVSTPEGNTAAFPASELVRTLADVAKDDSGNAGVRKPADKLVGDATNADLQAKATEKLKKLNGGDDKVKAINYDTEGNATVVLKDGTIATIPASDLFKTPEEAKKANGGDDINKPNSQTVVADKNALTEPEREAIKAKIAAVNPEGSVITVNEKGEATVTTPEGKTAVIDADDLIKGVDEKTTPKAGNNINNPADRVRVADSTQLTDPEIARIKAAVEAVNPDATVVVDDNGNATVTTKDGKTATIPVADLVKSDADKDNVTGGNQVNTPADRVVVENPAALTEDDKNAIKAKIQAVNPGADVVFDEKGNATVTTPAAPGEQPKTATIPASDLVKAKADLADPAKQDAVNKPADKVVVDPALEAANKDLPTEAKDAIKAAVEAVNPGSTVVVDDKGNATVTTPGGKTVVIPKADLVKKEADKETAKAGNKINKPADKVVADKDALTPENIEAIKAKVQAVNPGATVVVDDKGNATVVTPDGQTATIPVTDLVKSPEEAKDAKAGNNVNKPADKVSANKDALTPEDIKAIEAKVKAVNPDAKVFVDNKGNATVSTPDGKTATIPVEDLVKDPAAKDEVNGGNKVNTPATKVVVTDPANIKADEDKIKAEILKVNPGATVAFDTEGNATVTTKDGAVATIPASDLAKDAADLTKPDKQDAVKKPADKTLVKKAGKLTQAEKDAIKAAVEKVNPENTTVVVDEKGNATVTTPEGKTEVIPASDLVKTAQEVDGPNAGNNINKPADKVSATPADLTGDKKDEVKAKIQKAVEAVNPGATVFVDDKGNATVTTPDGKTATIPVEDLVKDPGAKETATAGNKVNTPAERTVVANPAELTDAEKSKITAAIQAVNPEGTKVVFDEAGNATVTVPNEDGTTATATIPVSDLVKSNAEKDLLDPAKQNPVKKPIDQTVVADKDALTPTDKEKIAAKVKEVNPGSTVFVDDKGNATVTTTDGKTAVIAADDLVKTDDEVLSDPKAGNVINKPADGVFVKDGQITDDVKAKIAAKVQRVNPGSTVFVDENGNATVTTPEGKTATIPVADLTKTDVDKAKVSAGNKINSPADRVLVKDRDKLTADEIQEIEKNILEVNPGATVVFDAKGNATVKNANGDIATIPVEALAKPKADLLKPEKQDLIKKPVDKVLVTDPSNVDKEAIKKAVEEVNPGSTVVVDDNGNATITTEDGRSFVIPAKDLVKTAEEAKNAKAGNNINKPADKVVVADPTKPLSPEEKKAIEAKIKAVNPDAKAIFVDDKGNATVTVVDKDGNTATATIPAKDLVKNAEEAKQPNAGNKVNTPADKVVVSDPDHLSDEDKAKIADAIKAVNPEAKVAFDDKGNATVTTKDGDIATIPAADLVKTAEEAAKPNAGNNINTPADKTVVADPNSLTDDEKKAIAAKVAAVNPGATVAVDDKGNATVTVNGKTAVIPAAALTKTADSAKEPNAGNDVVKPADKTVVENPESLTKDEQDAIAAKVAEVNPEAKTVVVDDQGNATVTTKDGKTVVIPAKDLVKTAEEAAKPNAGNDVNTPADKTVVANPNALTPEEKKAIEEKVKAVNPGAEVVVDNKGNATVTKDGKTAVIPAAALTKTADSAKEPNAGNDVVKPADKTVVANPDSLTQDEKDAIAAKVKAVNPDATVVVDDKGNATVTPKDGKPVVIPASDLTKTASDAAKPNAGNDIVKPADKTVVANPESLTKDEKDAIVAKVKAVNPGAEVVVDDQGNATVTTPEGKTAVIPAADLTKNADAEKAPNAGNDIVKPASKTKVANPDSLTPEEKKAIEDKVKAVNPGSTVVVDDKGNATVTLPNGKTAVIPASDLTKSEKDVNDGKAKDNAVTPASKTKVANPEKLTDAEKKAIEDKVKAANPGATVVVDDKGNATVVKDGNVSVIPSTDLVKVEDDATKPNGGNDANTPAAKTVVADPTQLTDEEKAAVKKAVAAVNPGSTVVVDDKGNATVTKGDGTVLNIPASDLVIPAEKFADEAKTAKVKTPAIRTLVGNKENLTKDEKDAVKKSIEAVNPGATVVVDDKGNATVTMPDGSTATISKEQLVKDKEAVSKSKHGGDNLDIDLSKVEVADLANITPEEKAKFQFKVLGAITNVEEFDLDAYIKSTDKDGNTVYTSKDSKVKITIDKDGNATVEKDGKKELAINIDKAGNVTIVTKEGQVLAIPRDDAFKQRPYVPSNGGGNNAANNTAAKVDKAKLEGAIHQLDELFIQESAKLDAETAKEATDLLADAKKVFADPKASQDEVDAMVKRIEDFMAKVAQATDHTTPAKDQAAQTSDVTPATAQAANANQAAATNARKAAKELPNTGTADSTVAMVAAAASALLGLGLAGRRRKEDEEA</sequence>
<feature type="coiled-coil region" evidence="5">
    <location>
        <begin position="122"/>
        <end position="149"/>
    </location>
</feature>
<dbReference type="InterPro" id="IPR011439">
    <property type="entry name" value="DUF1542"/>
</dbReference>
<name>A0A7G1IVP5_STRMT</name>
<feature type="compositionally biased region" description="Basic and acidic residues" evidence="6">
    <location>
        <begin position="3311"/>
        <end position="3321"/>
    </location>
</feature>
<dbReference type="Gene3D" id="3.10.20.890">
    <property type="match status" value="30"/>
</dbReference>
<evidence type="ECO:0000256" key="6">
    <source>
        <dbReference type="SAM" id="MobiDB-lite"/>
    </source>
</evidence>
<evidence type="ECO:0000256" key="1">
    <source>
        <dbReference type="ARBA" id="ARBA00022512"/>
    </source>
</evidence>
<dbReference type="InterPro" id="IPR044024">
    <property type="entry name" value="aRib"/>
</dbReference>
<dbReference type="InterPro" id="IPR005877">
    <property type="entry name" value="YSIRK_signal_dom"/>
</dbReference>
<dbReference type="Pfam" id="PF20164">
    <property type="entry name" value="GspA_SrpA_N"/>
    <property type="match status" value="1"/>
</dbReference>
<keyword evidence="5" id="KW-0175">Coiled coil</keyword>
<feature type="region of interest" description="Disordered" evidence="6">
    <location>
        <begin position="1174"/>
        <end position="1206"/>
    </location>
</feature>
<dbReference type="InterPro" id="IPR013783">
    <property type="entry name" value="Ig-like_fold"/>
</dbReference>
<protein>
    <recommendedName>
        <fullName evidence="7">Gram-positive cocci surface proteins LPxTG domain-containing protein</fullName>
    </recommendedName>
</protein>
<dbReference type="InterPro" id="IPR019931">
    <property type="entry name" value="LPXTG_anchor"/>
</dbReference>
<dbReference type="EMBL" id="AP023349">
    <property type="protein sequence ID" value="BCJ11498.1"/>
    <property type="molecule type" value="Genomic_DNA"/>
</dbReference>
<evidence type="ECO:0000259" key="7">
    <source>
        <dbReference type="PROSITE" id="PS50847"/>
    </source>
</evidence>
<dbReference type="Pfam" id="PF18938">
    <property type="entry name" value="aRib"/>
    <property type="match status" value="27"/>
</dbReference>
<feature type="compositionally biased region" description="Basic and acidic residues" evidence="6">
    <location>
        <begin position="191"/>
        <end position="201"/>
    </location>
</feature>
<feature type="compositionally biased region" description="Basic and acidic residues" evidence="6">
    <location>
        <begin position="209"/>
        <end position="236"/>
    </location>
</feature>
<feature type="region of interest" description="Disordered" evidence="6">
    <location>
        <begin position="2776"/>
        <end position="2801"/>
    </location>
</feature>
<keyword evidence="3" id="KW-0732">Signal</keyword>
<keyword evidence="1" id="KW-0134">Cell wall</keyword>
<dbReference type="PROSITE" id="PS50847">
    <property type="entry name" value="GRAM_POS_ANCHORING"/>
    <property type="match status" value="1"/>
</dbReference>
<feature type="region of interest" description="Disordered" evidence="6">
    <location>
        <begin position="2224"/>
        <end position="2247"/>
    </location>
</feature>
<reference evidence="9" key="1">
    <citation type="submission" date="2020-08" db="EMBL/GenBank/DDBJ databases">
        <title>Complete genome sequence of Streptococcus mitis strain Nm-65.</title>
        <authorList>
            <person name="Tabata A."/>
            <person name="Ohkuni H."/>
            <person name="Nagamune H."/>
        </authorList>
    </citation>
    <scope>NUCLEOTIDE SEQUENCE [LARGE SCALE GENOMIC DNA]</scope>
    <source>
        <strain evidence="9">Nm-65</strain>
    </source>
</reference>
<gene>
    <name evidence="8" type="ORF">SMNM65_19300</name>
</gene>
<dbReference type="Proteomes" id="UP000516106">
    <property type="component" value="Chromosome"/>
</dbReference>
<feature type="region of interest" description="Disordered" evidence="6">
    <location>
        <begin position="3756"/>
        <end position="3800"/>
    </location>
</feature>
<dbReference type="InterPro" id="IPR046785">
    <property type="entry name" value="SrpA-like_SigLec-like_dom"/>
</dbReference>
<organism evidence="8 9">
    <name type="scientific">Streptococcus mitis</name>
    <dbReference type="NCBI Taxonomy" id="28037"/>
    <lineage>
        <taxon>Bacteria</taxon>
        <taxon>Bacillati</taxon>
        <taxon>Bacillota</taxon>
        <taxon>Bacilli</taxon>
        <taxon>Lactobacillales</taxon>
        <taxon>Streptococcaceae</taxon>
        <taxon>Streptococcus</taxon>
        <taxon>Streptococcus mitis group</taxon>
    </lineage>
</organism>
<evidence type="ECO:0000256" key="4">
    <source>
        <dbReference type="ARBA" id="ARBA00023088"/>
    </source>
</evidence>
<proteinExistence type="predicted"/>
<evidence type="ECO:0000256" key="2">
    <source>
        <dbReference type="ARBA" id="ARBA00022525"/>
    </source>
</evidence>
<dbReference type="Pfam" id="PF00746">
    <property type="entry name" value="Gram_pos_anchor"/>
    <property type="match status" value="1"/>
</dbReference>
<dbReference type="Gene3D" id="2.60.40.10">
    <property type="entry name" value="Immunoglobulins"/>
    <property type="match status" value="2"/>
</dbReference>
<feature type="region of interest" description="Disordered" evidence="6">
    <location>
        <begin position="2856"/>
        <end position="2875"/>
    </location>
</feature>
<dbReference type="NCBIfam" id="TIGR01167">
    <property type="entry name" value="LPXTG_anchor"/>
    <property type="match status" value="1"/>
</dbReference>
<feature type="region of interest" description="Disordered" evidence="6">
    <location>
        <begin position="166"/>
        <end position="238"/>
    </location>
</feature>
<evidence type="ECO:0000256" key="5">
    <source>
        <dbReference type="SAM" id="Coils"/>
    </source>
</evidence>